<organism evidence="1 2">
    <name type="scientific">Saccharopolyspora shandongensis</name>
    <dbReference type="NCBI Taxonomy" id="418495"/>
    <lineage>
        <taxon>Bacteria</taxon>
        <taxon>Bacillati</taxon>
        <taxon>Actinomycetota</taxon>
        <taxon>Actinomycetes</taxon>
        <taxon>Pseudonocardiales</taxon>
        <taxon>Pseudonocardiaceae</taxon>
        <taxon>Saccharopolyspora</taxon>
    </lineage>
</organism>
<accession>A0A1H3LWQ9</accession>
<evidence type="ECO:0000313" key="1">
    <source>
        <dbReference type="EMBL" id="SDY68454.1"/>
    </source>
</evidence>
<proteinExistence type="predicted"/>
<reference evidence="2" key="1">
    <citation type="submission" date="2016-10" db="EMBL/GenBank/DDBJ databases">
        <authorList>
            <person name="Varghese N."/>
            <person name="Submissions S."/>
        </authorList>
    </citation>
    <scope>NUCLEOTIDE SEQUENCE [LARGE SCALE GENOMIC DNA]</scope>
    <source>
        <strain evidence="2">CGMCC 4.3530</strain>
    </source>
</reference>
<evidence type="ECO:0000313" key="2">
    <source>
        <dbReference type="Proteomes" id="UP000199529"/>
    </source>
</evidence>
<name>A0A1H3LWQ9_9PSEU</name>
<dbReference type="RefSeq" id="WP_093271262.1">
    <property type="nucleotide sequence ID" value="NZ_FNOK01000032.1"/>
</dbReference>
<dbReference type="Proteomes" id="UP000199529">
    <property type="component" value="Unassembled WGS sequence"/>
</dbReference>
<dbReference type="AlphaFoldDB" id="A0A1H3LWQ9"/>
<sequence length="237" mass="25982">MDGVQISLGSFLDYMRSTPRGCAGIVRDQREIYLDETSMAWAFYGPFRLALRRAVTSPDATEIVAVAVRQARPVQQPHFQELHAGFQRWWGRAKAVGVPMTSARWNIGGLAVTISDRSSLALRRQDGRTEVVLPYLKEPELGTDSASLALRLLEHAMPALRPGATPMVLDVRRGKPLRLRKNANRVELDALLAAEAAKYLAHWTAVVGAPAPSTASSDVGFRPRLVPEIPLPRVGGI</sequence>
<dbReference type="STRING" id="418495.SAMN05216215_103278"/>
<keyword evidence="2" id="KW-1185">Reference proteome</keyword>
<dbReference type="EMBL" id="FNOK01000032">
    <property type="protein sequence ID" value="SDY68454.1"/>
    <property type="molecule type" value="Genomic_DNA"/>
</dbReference>
<protein>
    <submittedName>
        <fullName evidence="1">Uncharacterized protein</fullName>
    </submittedName>
</protein>
<dbReference type="OrthoDB" id="3396976at2"/>
<gene>
    <name evidence="1" type="ORF">SAMN05216215_103278</name>
</gene>